<dbReference type="EMBL" id="JBHSXI010000011">
    <property type="protein sequence ID" value="MFC6889447.1"/>
    <property type="molecule type" value="Genomic_DNA"/>
</dbReference>
<feature type="region of interest" description="Disordered" evidence="1">
    <location>
        <begin position="1"/>
        <end position="88"/>
    </location>
</feature>
<feature type="compositionally biased region" description="Low complexity" evidence="1">
    <location>
        <begin position="1"/>
        <end position="26"/>
    </location>
</feature>
<feature type="compositionally biased region" description="Polar residues" evidence="1">
    <location>
        <begin position="41"/>
        <end position="77"/>
    </location>
</feature>
<proteinExistence type="predicted"/>
<dbReference type="AlphaFoldDB" id="A0ABD5UMV6"/>
<organism evidence="2 3">
    <name type="scientific">Halorubrum trueperi</name>
    <dbReference type="NCBI Taxonomy" id="2004704"/>
    <lineage>
        <taxon>Archaea</taxon>
        <taxon>Methanobacteriati</taxon>
        <taxon>Methanobacteriota</taxon>
        <taxon>Stenosarchaea group</taxon>
        <taxon>Halobacteria</taxon>
        <taxon>Halobacteriales</taxon>
        <taxon>Haloferacaceae</taxon>
        <taxon>Halorubrum</taxon>
    </lineage>
</organism>
<name>A0ABD5UMV6_9EURY</name>
<comment type="caution">
    <text evidence="2">The sequence shown here is derived from an EMBL/GenBank/DDBJ whole genome shotgun (WGS) entry which is preliminary data.</text>
</comment>
<keyword evidence="3" id="KW-1185">Reference proteome</keyword>
<evidence type="ECO:0000256" key="1">
    <source>
        <dbReference type="SAM" id="MobiDB-lite"/>
    </source>
</evidence>
<evidence type="ECO:0000313" key="3">
    <source>
        <dbReference type="Proteomes" id="UP001596333"/>
    </source>
</evidence>
<gene>
    <name evidence="2" type="ORF">ACFQEY_10530</name>
</gene>
<protein>
    <submittedName>
        <fullName evidence="2">Uncharacterized protein</fullName>
    </submittedName>
</protein>
<feature type="non-terminal residue" evidence="2">
    <location>
        <position position="1"/>
    </location>
</feature>
<accession>A0ABD5UMV6</accession>
<dbReference type="RefSeq" id="WP_379768262.1">
    <property type="nucleotide sequence ID" value="NZ_JBHSXI010000011.1"/>
</dbReference>
<sequence length="88" mass="9155">AQSQPQQATAQSQPQQATAQSQPTPTLSAQQPVSEPMPVQGQATASPTQTEPMVSGGTADQQAGAEQQFRTPQQSQLGGSGPDTRWSH</sequence>
<dbReference type="Proteomes" id="UP001596333">
    <property type="component" value="Unassembled WGS sequence"/>
</dbReference>
<reference evidence="2 3" key="1">
    <citation type="journal article" date="2019" name="Int. J. Syst. Evol. Microbiol.">
        <title>The Global Catalogue of Microorganisms (GCM) 10K type strain sequencing project: providing services to taxonomists for standard genome sequencing and annotation.</title>
        <authorList>
            <consortium name="The Broad Institute Genomics Platform"/>
            <consortium name="The Broad Institute Genome Sequencing Center for Infectious Disease"/>
            <person name="Wu L."/>
            <person name="Ma J."/>
        </authorList>
    </citation>
    <scope>NUCLEOTIDE SEQUENCE [LARGE SCALE GENOMIC DNA]</scope>
    <source>
        <strain evidence="2 3">Y73</strain>
    </source>
</reference>
<evidence type="ECO:0000313" key="2">
    <source>
        <dbReference type="EMBL" id="MFC6889447.1"/>
    </source>
</evidence>